<comment type="caution">
    <text evidence="11">The sequence shown here is derived from an EMBL/GenBank/DDBJ whole genome shotgun (WGS) entry which is preliminary data.</text>
</comment>
<dbReference type="EC" id="3.5.3.8" evidence="5 6"/>
<keyword evidence="12" id="KW-1185">Reference proteome</keyword>
<evidence type="ECO:0000256" key="1">
    <source>
        <dbReference type="ARBA" id="ARBA00022723"/>
    </source>
</evidence>
<dbReference type="PIRSF" id="PIRSF036979">
    <property type="entry name" value="Arginase"/>
    <property type="match status" value="1"/>
</dbReference>
<dbReference type="NCBIfam" id="TIGR01227">
    <property type="entry name" value="hutG"/>
    <property type="match status" value="1"/>
</dbReference>
<evidence type="ECO:0000256" key="10">
    <source>
        <dbReference type="SAM" id="MobiDB-lite"/>
    </source>
</evidence>
<keyword evidence="3 5" id="KW-0369">Histidine metabolism</keyword>
<dbReference type="PANTHER" id="PTHR11358">
    <property type="entry name" value="ARGINASE/AGMATINASE"/>
    <property type="match status" value="1"/>
</dbReference>
<accession>A0A1Y1RNS2</accession>
<feature type="binding site" evidence="5">
    <location>
        <position position="166"/>
    </location>
    <ligand>
        <name>Mn(2+)</name>
        <dbReference type="ChEBI" id="CHEBI:29035"/>
        <label>2</label>
    </ligand>
</feature>
<evidence type="ECO:0000256" key="3">
    <source>
        <dbReference type="ARBA" id="ARBA00022808"/>
    </source>
</evidence>
<comment type="function">
    <text evidence="5">Catalyzes the conversion of N-formimidoyl-L-glutamate to L-glutamate and formamide.</text>
</comment>
<name>A0A1Y1RNS2_9MICC</name>
<dbReference type="AlphaFoldDB" id="A0A1Y1RNS2"/>
<comment type="cofactor">
    <cofactor evidence="5 7">
        <name>Mn(2+)</name>
        <dbReference type="ChEBI" id="CHEBI:29035"/>
    </cofactor>
    <text evidence="5 7">Binds 2 manganese ions per subunit.</text>
</comment>
<evidence type="ECO:0000313" key="11">
    <source>
        <dbReference type="EMBL" id="ORC15823.1"/>
    </source>
</evidence>
<feature type="region of interest" description="Disordered" evidence="10">
    <location>
        <begin position="1"/>
        <end position="21"/>
    </location>
</feature>
<dbReference type="PRINTS" id="PR00116">
    <property type="entry name" value="ARGINASE"/>
</dbReference>
<dbReference type="UniPathway" id="UPA00379">
    <property type="reaction ID" value="UER00552"/>
</dbReference>
<feature type="binding site" evidence="7">
    <location>
        <position position="166"/>
    </location>
    <ligand>
        <name>Mn(2+)</name>
        <dbReference type="ChEBI" id="CHEBI:29035"/>
        <label>1</label>
    </ligand>
</feature>
<dbReference type="PROSITE" id="PS51409">
    <property type="entry name" value="ARGINASE_2"/>
    <property type="match status" value="1"/>
</dbReference>
<evidence type="ECO:0000313" key="12">
    <source>
        <dbReference type="Proteomes" id="UP000192359"/>
    </source>
</evidence>
<feature type="binding site" evidence="5 7">
    <location>
        <position position="164"/>
    </location>
    <ligand>
        <name>Mn(2+)</name>
        <dbReference type="ChEBI" id="CHEBI:29035"/>
        <label>1</label>
    </ligand>
</feature>
<dbReference type="PANTHER" id="PTHR11358:SF35">
    <property type="entry name" value="FORMIMIDOYLGLUTAMASE"/>
    <property type="match status" value="1"/>
</dbReference>
<dbReference type="GO" id="GO:0008783">
    <property type="term" value="F:agmatinase activity"/>
    <property type="evidence" value="ECO:0007669"/>
    <property type="project" value="TreeGrafter"/>
</dbReference>
<dbReference type="PROSITE" id="PS01053">
    <property type="entry name" value="ARGINASE_1"/>
    <property type="match status" value="1"/>
</dbReference>
<dbReference type="InterPro" id="IPR023696">
    <property type="entry name" value="Ureohydrolase_dom_sf"/>
</dbReference>
<feature type="binding site" evidence="5 7">
    <location>
        <position position="255"/>
    </location>
    <ligand>
        <name>Mn(2+)</name>
        <dbReference type="ChEBI" id="CHEBI:29035"/>
        <label>1</label>
    </ligand>
</feature>
<feature type="binding site" evidence="5">
    <location>
        <position position="257"/>
    </location>
    <ligand>
        <name>Mn(2+)</name>
        <dbReference type="ChEBI" id="CHEBI:29035"/>
        <label>2</label>
    </ligand>
</feature>
<dbReference type="InterPro" id="IPR020855">
    <property type="entry name" value="Ureohydrolase_Mn_BS"/>
</dbReference>
<sequence length="331" mass="34307">MQVQTDRPAPAWSGRDDGPGAEHRRLFQAVQPASQLNQQPDAVFIGFASDEGVRRNQGRPGATEGPAALRKALGTLALARAFGSDRRADVVLADAGDVLVEDDHLEAGQERLGQAVASVLDAGSLPVVLGGGHEVAYGTYLGVATSALRQQAGKGSHLGILNLDAHFDLRAAGQATSGTPFSQALAREAEQGGQIIYAVIGISEAANTQVLFDAANTQGVAYLVDEEVTWANTAVLDEFLAAFLASVDLVYLTLDLDVLPAAVAPGVSAPAALGVDTAIINRIVGQVAASGKLAVFDVAELNPSLDIDGRTAKTAARLIHTVLTRHTPLSE</sequence>
<dbReference type="CDD" id="cd09988">
    <property type="entry name" value="Formimidoylglutamase"/>
    <property type="match status" value="1"/>
</dbReference>
<dbReference type="EMBL" id="LXWF01000042">
    <property type="protein sequence ID" value="ORC15823.1"/>
    <property type="molecule type" value="Genomic_DNA"/>
</dbReference>
<feature type="binding site" evidence="5 7">
    <location>
        <position position="168"/>
    </location>
    <ligand>
        <name>Mn(2+)</name>
        <dbReference type="ChEBI" id="CHEBI:29035"/>
        <label>1</label>
    </ligand>
</feature>
<dbReference type="OrthoDB" id="9789727at2"/>
<keyword evidence="2 5" id="KW-0378">Hydrolase</keyword>
<evidence type="ECO:0000256" key="8">
    <source>
        <dbReference type="PROSITE-ProRule" id="PRU00742"/>
    </source>
</evidence>
<proteinExistence type="inferred from homology"/>
<dbReference type="GO" id="GO:0019556">
    <property type="term" value="P:L-histidine catabolic process to glutamate and formamide"/>
    <property type="evidence" value="ECO:0007669"/>
    <property type="project" value="UniProtKB-UniRule"/>
</dbReference>
<evidence type="ECO:0000256" key="6">
    <source>
        <dbReference type="NCBIfam" id="TIGR01227"/>
    </source>
</evidence>
<dbReference type="InterPro" id="IPR006035">
    <property type="entry name" value="Ureohydrolase"/>
</dbReference>
<reference evidence="11 12" key="1">
    <citation type="submission" date="2016-05" db="EMBL/GenBank/DDBJ databases">
        <title>Draft genome sequence of a porcine commensal Rothia nasimurium.</title>
        <authorList>
            <person name="Gaiser R.A."/>
            <person name="Van Baarlen P."/>
            <person name="Wells J.M."/>
        </authorList>
    </citation>
    <scope>NUCLEOTIDE SEQUENCE [LARGE SCALE GENOMIC DNA]</scope>
    <source>
        <strain evidence="11 12">PT-32</strain>
    </source>
</reference>
<keyword evidence="1 5" id="KW-0479">Metal-binding</keyword>
<dbReference type="InterPro" id="IPR005923">
    <property type="entry name" value="HutG"/>
</dbReference>
<gene>
    <name evidence="5" type="primary">hutG</name>
    <name evidence="11" type="ORF">A7979_06245</name>
</gene>
<protein>
    <recommendedName>
        <fullName evidence="5 6">Formimidoylglutamase</fullName>
        <ecNumber evidence="5 6">3.5.3.8</ecNumber>
    </recommendedName>
    <alternativeName>
        <fullName evidence="5">Formiminoglutamase</fullName>
    </alternativeName>
    <alternativeName>
        <fullName evidence="5">Formiminoglutamate hydrolase</fullName>
    </alternativeName>
</protein>
<dbReference type="GO" id="GO:0019557">
    <property type="term" value="P:L-histidine catabolic process to glutamate and formate"/>
    <property type="evidence" value="ECO:0007669"/>
    <property type="project" value="UniProtKB-UniPathway"/>
</dbReference>
<evidence type="ECO:0000256" key="2">
    <source>
        <dbReference type="ARBA" id="ARBA00022801"/>
    </source>
</evidence>
<evidence type="ECO:0000256" key="7">
    <source>
        <dbReference type="PIRSR" id="PIRSR036979-1"/>
    </source>
</evidence>
<dbReference type="Proteomes" id="UP000192359">
    <property type="component" value="Unassembled WGS sequence"/>
</dbReference>
<feature type="binding site" evidence="5">
    <location>
        <position position="164"/>
    </location>
    <ligand>
        <name>Mn(2+)</name>
        <dbReference type="ChEBI" id="CHEBI:29035"/>
        <label>2</label>
    </ligand>
</feature>
<dbReference type="GO" id="GO:0050415">
    <property type="term" value="F:formimidoylglutamase activity"/>
    <property type="evidence" value="ECO:0007669"/>
    <property type="project" value="UniProtKB-UniRule"/>
</dbReference>
<comment type="catalytic activity">
    <reaction evidence="5">
        <text>N-formimidoyl-L-glutamate + H2O = formamide + L-glutamate</text>
        <dbReference type="Rhea" id="RHEA:22492"/>
        <dbReference type="ChEBI" id="CHEBI:15377"/>
        <dbReference type="ChEBI" id="CHEBI:16397"/>
        <dbReference type="ChEBI" id="CHEBI:29985"/>
        <dbReference type="ChEBI" id="CHEBI:58928"/>
        <dbReference type="EC" id="3.5.3.8"/>
    </reaction>
</comment>
<evidence type="ECO:0000256" key="5">
    <source>
        <dbReference type="HAMAP-Rule" id="MF_00737"/>
    </source>
</evidence>
<dbReference type="GO" id="GO:0033389">
    <property type="term" value="P:putrescine biosynthetic process from arginine, via agmatine"/>
    <property type="evidence" value="ECO:0007669"/>
    <property type="project" value="TreeGrafter"/>
</dbReference>
<comment type="similarity">
    <text evidence="5 8 9">Belongs to the arginase family.</text>
</comment>
<feature type="binding site" evidence="5">
    <location>
        <position position="255"/>
    </location>
    <ligand>
        <name>Mn(2+)</name>
        <dbReference type="ChEBI" id="CHEBI:29035"/>
        <label>2</label>
    </ligand>
</feature>
<feature type="binding site" evidence="7">
    <location>
        <position position="257"/>
    </location>
    <ligand>
        <name>Mn(2+)</name>
        <dbReference type="ChEBI" id="CHEBI:29035"/>
        <label>1</label>
    </ligand>
</feature>
<dbReference type="Gene3D" id="3.40.800.10">
    <property type="entry name" value="Ureohydrolase domain"/>
    <property type="match status" value="1"/>
</dbReference>
<comment type="pathway">
    <text evidence="5">Amino-acid degradation; L-histidine degradation into L-glutamate; L-glutamate from N-formimidoyl-L-glutamate (hydrolase route): step 1/1.</text>
</comment>
<feature type="binding site" evidence="5 7">
    <location>
        <position position="133"/>
    </location>
    <ligand>
        <name>Mn(2+)</name>
        <dbReference type="ChEBI" id="CHEBI:29035"/>
        <label>1</label>
    </ligand>
</feature>
<dbReference type="GO" id="GO:0030145">
    <property type="term" value="F:manganese ion binding"/>
    <property type="evidence" value="ECO:0007669"/>
    <property type="project" value="UniProtKB-UniRule"/>
</dbReference>
<organism evidence="11 12">
    <name type="scientific">Rothia nasimurium</name>
    <dbReference type="NCBI Taxonomy" id="85336"/>
    <lineage>
        <taxon>Bacteria</taxon>
        <taxon>Bacillati</taxon>
        <taxon>Actinomycetota</taxon>
        <taxon>Actinomycetes</taxon>
        <taxon>Micrococcales</taxon>
        <taxon>Micrococcaceae</taxon>
        <taxon>Rothia</taxon>
    </lineage>
</organism>
<evidence type="ECO:0000256" key="9">
    <source>
        <dbReference type="RuleBase" id="RU003684"/>
    </source>
</evidence>
<evidence type="ECO:0000256" key="4">
    <source>
        <dbReference type="ARBA" id="ARBA00023211"/>
    </source>
</evidence>
<dbReference type="SUPFAM" id="SSF52768">
    <property type="entry name" value="Arginase/deacetylase"/>
    <property type="match status" value="1"/>
</dbReference>
<dbReference type="HAMAP" id="MF_00737">
    <property type="entry name" value="Formimidoylglutam"/>
    <property type="match status" value="1"/>
</dbReference>
<dbReference type="Pfam" id="PF00491">
    <property type="entry name" value="Arginase"/>
    <property type="match status" value="1"/>
</dbReference>
<keyword evidence="4 5" id="KW-0464">Manganese</keyword>